<dbReference type="PANTHER" id="PTHR42693:SF53">
    <property type="entry name" value="ENDO-4-O-SULFATASE"/>
    <property type="match status" value="1"/>
</dbReference>
<evidence type="ECO:0000313" key="5">
    <source>
        <dbReference type="EMBL" id="MBB4080339.1"/>
    </source>
</evidence>
<dbReference type="AlphaFoldDB" id="A0A840EEW3"/>
<accession>A0A840EEW3</accession>
<proteinExistence type="inferred from homology"/>
<evidence type="ECO:0000313" key="6">
    <source>
        <dbReference type="Proteomes" id="UP000576209"/>
    </source>
</evidence>
<name>A0A840EEW3_9BACT</name>
<dbReference type="GO" id="GO:0004098">
    <property type="term" value="F:cerebroside-sulfatase activity"/>
    <property type="evidence" value="ECO:0007669"/>
    <property type="project" value="UniProtKB-EC"/>
</dbReference>
<reference evidence="5 6" key="1">
    <citation type="submission" date="2020-08" db="EMBL/GenBank/DDBJ databases">
        <title>Genomic Encyclopedia of Type Strains, Phase IV (KMG-IV): sequencing the most valuable type-strain genomes for metagenomic binning, comparative biology and taxonomic classification.</title>
        <authorList>
            <person name="Goeker M."/>
        </authorList>
    </citation>
    <scope>NUCLEOTIDE SEQUENCE [LARGE SCALE GENOMIC DNA]</scope>
    <source>
        <strain evidence="5 6">DSM 105137</strain>
    </source>
</reference>
<dbReference type="RefSeq" id="WP_183496580.1">
    <property type="nucleotide sequence ID" value="NZ_JACIFF010000008.1"/>
</dbReference>
<evidence type="ECO:0000256" key="1">
    <source>
        <dbReference type="ARBA" id="ARBA00008779"/>
    </source>
</evidence>
<feature type="chain" id="PRO_5032310320" evidence="3">
    <location>
        <begin position="26"/>
        <end position="584"/>
    </location>
</feature>
<dbReference type="InterPro" id="IPR000917">
    <property type="entry name" value="Sulfatase_N"/>
</dbReference>
<dbReference type="InterPro" id="IPR050738">
    <property type="entry name" value="Sulfatase"/>
</dbReference>
<dbReference type="GO" id="GO:0004065">
    <property type="term" value="F:arylsulfatase activity"/>
    <property type="evidence" value="ECO:0007669"/>
    <property type="project" value="TreeGrafter"/>
</dbReference>
<dbReference type="SUPFAM" id="SSF53649">
    <property type="entry name" value="Alkaline phosphatase-like"/>
    <property type="match status" value="1"/>
</dbReference>
<organism evidence="5 6">
    <name type="scientific">Neolewinella aquimaris</name>
    <dbReference type="NCBI Taxonomy" id="1835722"/>
    <lineage>
        <taxon>Bacteria</taxon>
        <taxon>Pseudomonadati</taxon>
        <taxon>Bacteroidota</taxon>
        <taxon>Saprospiria</taxon>
        <taxon>Saprospirales</taxon>
        <taxon>Lewinellaceae</taxon>
        <taxon>Neolewinella</taxon>
    </lineage>
</organism>
<comment type="similarity">
    <text evidence="1">Belongs to the sulfatase family.</text>
</comment>
<dbReference type="Gene3D" id="3.40.720.10">
    <property type="entry name" value="Alkaline Phosphatase, subunit A"/>
    <property type="match status" value="2"/>
</dbReference>
<comment type="caution">
    <text evidence="5">The sequence shown here is derived from an EMBL/GenBank/DDBJ whole genome shotgun (WGS) entry which is preliminary data.</text>
</comment>
<feature type="domain" description="Sulfatase N-terminal" evidence="4">
    <location>
        <begin position="34"/>
        <end position="329"/>
    </location>
</feature>
<dbReference type="Pfam" id="PF00884">
    <property type="entry name" value="Sulfatase"/>
    <property type="match status" value="1"/>
</dbReference>
<keyword evidence="6" id="KW-1185">Reference proteome</keyword>
<sequence length="584" mass="64492">MRTVLNCFLLLFLCATGWSQNPALATTVPAQTKPNILFILTDDQGIGDLTLHGNDSIRTPHTDALLQRSARFERFYVSPVCAPTRASFLSGMYHPRTGAIFVTRRRETMDDGITTLAEYLRDAGYRTGLFGKWHNGATFPYHPGGQGFEEFLGFTLGHFNDYFRGELRNERDEAVPFRGDLTQVLTDSALHFMQSSPEPFFCMLAYQAPHTPVQVADTYWDRAKARGLTDYNTGIYAMVESIDTRIGELLEQLRKAGKIDNTLIVFSTDNGPNGDRYRMGLKGTKGQVDEGGVRVPFGLRIPGHLANGQVIATPAAHIDLLPTLLDAIGELVPPGLDGQSLLPLLRGDTIPRRYIYAFGQGDEFTGYPGSMRDRHYLYVTSDSGRHELYDLQRDPGQQRDIYGTSPVGDAMAREYRRIAATVGRPDLVAPPIDLTAAPDTVRLLAHEGEPVGRTHFQDTYGWANDFFVDVGIDGAYWPVTESVGGEYEIVVRYHLDAPAPQAITVTTDAGTKLQAALPPALTRQLPVADRVPRKEVYPRAWARAAIGTLRVPAGATRLSIATPAQAGEETGLWIKELQLRPTAR</sequence>
<dbReference type="PANTHER" id="PTHR42693">
    <property type="entry name" value="ARYLSULFATASE FAMILY MEMBER"/>
    <property type="match status" value="1"/>
</dbReference>
<feature type="signal peptide" evidence="3">
    <location>
        <begin position="1"/>
        <end position="25"/>
    </location>
</feature>
<evidence type="ECO:0000256" key="2">
    <source>
        <dbReference type="ARBA" id="ARBA00022801"/>
    </source>
</evidence>
<keyword evidence="3" id="KW-0732">Signal</keyword>
<protein>
    <submittedName>
        <fullName evidence="5">Arylsulfatase A</fullName>
        <ecNumber evidence="5">3.1.6.8</ecNumber>
    </submittedName>
</protein>
<dbReference type="Proteomes" id="UP000576209">
    <property type="component" value="Unassembled WGS sequence"/>
</dbReference>
<keyword evidence="2 5" id="KW-0378">Hydrolase</keyword>
<dbReference type="InterPro" id="IPR017850">
    <property type="entry name" value="Alkaline_phosphatase_core_sf"/>
</dbReference>
<dbReference type="EMBL" id="JACIFF010000008">
    <property type="protein sequence ID" value="MBB4080339.1"/>
    <property type="molecule type" value="Genomic_DNA"/>
</dbReference>
<evidence type="ECO:0000259" key="4">
    <source>
        <dbReference type="Pfam" id="PF00884"/>
    </source>
</evidence>
<gene>
    <name evidence="5" type="ORF">GGR28_002973</name>
</gene>
<evidence type="ECO:0000256" key="3">
    <source>
        <dbReference type="SAM" id="SignalP"/>
    </source>
</evidence>
<dbReference type="EC" id="3.1.6.8" evidence="5"/>